<accession>A0A2L2SRE6</accession>
<keyword evidence="2" id="KW-1185">Reference proteome</keyword>
<organism evidence="1 2">
    <name type="scientific">Fusarium venenatum</name>
    <dbReference type="NCBI Taxonomy" id="56646"/>
    <lineage>
        <taxon>Eukaryota</taxon>
        <taxon>Fungi</taxon>
        <taxon>Dikarya</taxon>
        <taxon>Ascomycota</taxon>
        <taxon>Pezizomycotina</taxon>
        <taxon>Sordariomycetes</taxon>
        <taxon>Hypocreomycetidae</taxon>
        <taxon>Hypocreales</taxon>
        <taxon>Nectriaceae</taxon>
        <taxon>Fusarium</taxon>
    </lineage>
</organism>
<reference evidence="2" key="1">
    <citation type="submission" date="2014-10" db="EMBL/GenBank/DDBJ databases">
        <authorList>
            <person name="King R."/>
        </authorList>
    </citation>
    <scope>NUCLEOTIDE SEQUENCE [LARGE SCALE GENOMIC DNA]</scope>
    <source>
        <strain evidence="2">A3/5</strain>
    </source>
</reference>
<name>A0A2L2SRE6_9HYPO</name>
<dbReference type="AlphaFoldDB" id="A0A2L2SRE6"/>
<dbReference type="EMBL" id="LN649232">
    <property type="protein sequence ID" value="CEI39700.1"/>
    <property type="molecule type" value="Genomic_DNA"/>
</dbReference>
<evidence type="ECO:0000313" key="1">
    <source>
        <dbReference type="EMBL" id="CEI39700.1"/>
    </source>
</evidence>
<proteinExistence type="predicted"/>
<dbReference type="Proteomes" id="UP000245910">
    <property type="component" value="Chromosome IIII"/>
</dbReference>
<dbReference type="STRING" id="56646.A0A2L2SRE6"/>
<sequence>MALKNQRQSAREAYRETLDSHVCHTIRRKIPPVPMDAQDIEFPQQQEPELTELDEDLVGIDSSDHVFLNNTFWPRETGLRFAAIREARDQNQRFAAATEEQFDTLWEDFVKYWPRMFFRMRGFLSPNLLEDRVTIRPSDVDYSGDVGMQSLYGFLHIAHINWLRNTGRGLKHQKWAEMISPSKNQPLMKHVKSKMHILKVYPASCHARDQALQYSDEIFVRYKISALPLKDKSEVSLSSSILSTKECLEVARSIDTFTFLDPKTNYVSRLTPKDFFPFYETLEDTWFYQQEVARDAALMVNDTIHSGLEDLEAKMTQMVPKTFGELRKALNSRASNFSSRSININQNMAGDGPDDKPIEDYFLNWLRDDIAKTKHKQPQ</sequence>
<protein>
    <submittedName>
        <fullName evidence="1">Uncharacterized protein</fullName>
    </submittedName>
</protein>
<evidence type="ECO:0000313" key="2">
    <source>
        <dbReference type="Proteomes" id="UP000245910"/>
    </source>
</evidence>